<keyword evidence="3" id="KW-1185">Reference proteome</keyword>
<protein>
    <recommendedName>
        <fullName evidence="4">Major facilitator superfamily (MFS) profile domain-containing protein</fullName>
    </recommendedName>
</protein>
<dbReference type="HOGENOM" id="CLU_2489740_0_0_1"/>
<evidence type="ECO:0000313" key="3">
    <source>
        <dbReference type="Proteomes" id="UP000015102"/>
    </source>
</evidence>
<proteinExistence type="predicted"/>
<sequence>MPKNKRNKKSSIQEELALTGAPGSKAKAIPTADGKFPKARHVLGLLGFTGFAMAYAMRVNLSVAMVAMVNQTFVLGTNGENTTNPNV</sequence>
<dbReference type="AlphaFoldDB" id="T1GZV1"/>
<reference evidence="3" key="1">
    <citation type="submission" date="2013-02" db="EMBL/GenBank/DDBJ databases">
        <authorList>
            <person name="Hughes D."/>
        </authorList>
    </citation>
    <scope>NUCLEOTIDE SEQUENCE</scope>
    <source>
        <strain>Durham</strain>
        <strain evidence="3">NC isolate 2 -- Noor lab</strain>
    </source>
</reference>
<dbReference type="EnsemblMetazoa" id="MESCA009408-RA">
    <property type="protein sequence ID" value="MESCA009408-PA"/>
    <property type="gene ID" value="MESCA009408"/>
</dbReference>
<keyword evidence="1" id="KW-0472">Membrane</keyword>
<dbReference type="Proteomes" id="UP000015102">
    <property type="component" value="Unassembled WGS sequence"/>
</dbReference>
<evidence type="ECO:0000313" key="2">
    <source>
        <dbReference type="EnsemblMetazoa" id="MESCA009408-PA"/>
    </source>
</evidence>
<evidence type="ECO:0000256" key="1">
    <source>
        <dbReference type="SAM" id="Phobius"/>
    </source>
</evidence>
<feature type="transmembrane region" description="Helical" evidence="1">
    <location>
        <begin position="45"/>
        <end position="69"/>
    </location>
</feature>
<keyword evidence="1" id="KW-1133">Transmembrane helix</keyword>
<accession>T1GZV1</accession>
<keyword evidence="1" id="KW-0812">Transmembrane</keyword>
<name>T1GZV1_MEGSC</name>
<reference evidence="2" key="2">
    <citation type="submission" date="2015-06" db="UniProtKB">
        <authorList>
            <consortium name="EnsemblMetazoa"/>
        </authorList>
    </citation>
    <scope>IDENTIFICATION</scope>
</reference>
<evidence type="ECO:0008006" key="4">
    <source>
        <dbReference type="Google" id="ProtNLM"/>
    </source>
</evidence>
<organism evidence="2 3">
    <name type="scientific">Megaselia scalaris</name>
    <name type="common">Humpbacked fly</name>
    <name type="synonym">Phora scalaris</name>
    <dbReference type="NCBI Taxonomy" id="36166"/>
    <lineage>
        <taxon>Eukaryota</taxon>
        <taxon>Metazoa</taxon>
        <taxon>Ecdysozoa</taxon>
        <taxon>Arthropoda</taxon>
        <taxon>Hexapoda</taxon>
        <taxon>Insecta</taxon>
        <taxon>Pterygota</taxon>
        <taxon>Neoptera</taxon>
        <taxon>Endopterygota</taxon>
        <taxon>Diptera</taxon>
        <taxon>Brachycera</taxon>
        <taxon>Muscomorpha</taxon>
        <taxon>Platypezoidea</taxon>
        <taxon>Phoridae</taxon>
        <taxon>Megaseliini</taxon>
        <taxon>Megaselia</taxon>
    </lineage>
</organism>
<dbReference type="STRING" id="36166.T1GZV1"/>
<dbReference type="EMBL" id="CAQQ02385901">
    <property type="status" value="NOT_ANNOTATED_CDS"/>
    <property type="molecule type" value="Genomic_DNA"/>
</dbReference>